<evidence type="ECO:0000313" key="1">
    <source>
        <dbReference type="EMBL" id="MDO9712229.1"/>
    </source>
</evidence>
<name>A0ABT9E7X5_9PROT</name>
<reference evidence="1 2" key="1">
    <citation type="submission" date="2023-08" db="EMBL/GenBank/DDBJ databases">
        <title>The draft genome sequence of Paracraurococcus sp. LOR1-02.</title>
        <authorList>
            <person name="Kingkaew E."/>
            <person name="Tanasupawat S."/>
        </authorList>
    </citation>
    <scope>NUCLEOTIDE SEQUENCE [LARGE SCALE GENOMIC DNA]</scope>
    <source>
        <strain evidence="1 2">LOR1-02</strain>
    </source>
</reference>
<dbReference type="EMBL" id="JAUTWS010000043">
    <property type="protein sequence ID" value="MDO9712229.1"/>
    <property type="molecule type" value="Genomic_DNA"/>
</dbReference>
<proteinExistence type="predicted"/>
<comment type="caution">
    <text evidence="1">The sequence shown here is derived from an EMBL/GenBank/DDBJ whole genome shotgun (WGS) entry which is preliminary data.</text>
</comment>
<protein>
    <recommendedName>
        <fullName evidence="3">DUF3396 domain-containing protein</fullName>
    </recommendedName>
</protein>
<gene>
    <name evidence="1" type="ORF">Q7A36_28055</name>
</gene>
<evidence type="ECO:0000313" key="2">
    <source>
        <dbReference type="Proteomes" id="UP001243009"/>
    </source>
</evidence>
<keyword evidence="2" id="KW-1185">Reference proteome</keyword>
<organism evidence="1 2">
    <name type="scientific">Paracraurococcus lichenis</name>
    <dbReference type="NCBI Taxonomy" id="3064888"/>
    <lineage>
        <taxon>Bacteria</taxon>
        <taxon>Pseudomonadati</taxon>
        <taxon>Pseudomonadota</taxon>
        <taxon>Alphaproteobacteria</taxon>
        <taxon>Acetobacterales</taxon>
        <taxon>Roseomonadaceae</taxon>
        <taxon>Paracraurococcus</taxon>
    </lineage>
</organism>
<evidence type="ECO:0008006" key="3">
    <source>
        <dbReference type="Google" id="ProtNLM"/>
    </source>
</evidence>
<sequence length="339" mass="37182">MDAVGDWYHAFFTGTVLTAVSRRGPRDAAELVFRIFRRQQQERFLPGLEKLGLRSLPPAVAAARYHYLSNAIGGVGVEYHEESDRKAWIRYPPPRWIWQGTAICGIPGEVNAAMLRGWHAHNGVALGCPRLGFICTGQTVDGQPGLEGYYLEYDHDLEPEERLRFSRGETMPLHDPARAPALPAAGWPPERLAKAKRGYAMEYVRTALQEAVALFGPVEGGHLLGLAARLVAMQHYAATAAALGLPGRGEIQSFAAFMVALAAAQGDRAEIVEGPECGSLVIRQQGLNLLRGIPHPHPAMLEAWNELLVGALAAHDRFARLHFLPDPEHKLTWHLLPAG</sequence>
<dbReference type="RefSeq" id="WP_305107085.1">
    <property type="nucleotide sequence ID" value="NZ_JAUTWS010000043.1"/>
</dbReference>
<dbReference type="Proteomes" id="UP001243009">
    <property type="component" value="Unassembled WGS sequence"/>
</dbReference>
<accession>A0ABT9E7X5</accession>